<gene>
    <name evidence="1" type="ORF">HMPREF9336_01150</name>
</gene>
<dbReference type="Pfam" id="PF08899">
    <property type="entry name" value="DUF1844"/>
    <property type="match status" value="1"/>
</dbReference>
<organism evidence="1 2">
    <name type="scientific">Segniliparus rugosus (strain ATCC BAA-974 / DSM 45345 / CCUG 50838 / CIP 108380 / JCM 13579 / CDC 945)</name>
    <dbReference type="NCBI Taxonomy" id="679197"/>
    <lineage>
        <taxon>Bacteria</taxon>
        <taxon>Bacillati</taxon>
        <taxon>Actinomycetota</taxon>
        <taxon>Actinomycetes</taxon>
        <taxon>Mycobacteriales</taxon>
        <taxon>Segniliparaceae</taxon>
        <taxon>Segniliparus</taxon>
    </lineage>
</organism>
<dbReference type="EMBL" id="ACZI02000003">
    <property type="protein sequence ID" value="EFV13999.1"/>
    <property type="molecule type" value="Genomic_DNA"/>
</dbReference>
<evidence type="ECO:0000313" key="1">
    <source>
        <dbReference type="EMBL" id="EFV13999.1"/>
    </source>
</evidence>
<dbReference type="Proteomes" id="UP000004816">
    <property type="component" value="Unassembled WGS sequence"/>
</dbReference>
<accession>E5XNS9</accession>
<evidence type="ECO:0000313" key="2">
    <source>
        <dbReference type="Proteomes" id="UP000004816"/>
    </source>
</evidence>
<proteinExistence type="predicted"/>
<reference evidence="1 2" key="1">
    <citation type="journal article" date="2011" name="Stand. Genomic Sci.">
        <title>High quality draft genome sequence of Segniliparus rugosus CDC 945(T)= (ATCC BAA-974(T)).</title>
        <authorList>
            <person name="Earl A.M."/>
            <person name="Desjardins C.A."/>
            <person name="Fitzgerald M.G."/>
            <person name="Arachchi H.M."/>
            <person name="Zeng Q."/>
            <person name="Mehta T."/>
            <person name="Griggs A."/>
            <person name="Birren B.W."/>
            <person name="Toney N.C."/>
            <person name="Carr J."/>
            <person name="Posey J."/>
            <person name="Butler W.R."/>
        </authorList>
    </citation>
    <scope>NUCLEOTIDE SEQUENCE [LARGE SCALE GENOMIC DNA]</scope>
    <source>
        <strain evidence="2">ATCC BAA-974 / DSM 45345 / CCUG 50838 / CIP 108380 / JCM 13579 / CDC 945</strain>
    </source>
</reference>
<dbReference type="eggNOG" id="ENOG50318HW">
    <property type="taxonomic scope" value="Bacteria"/>
</dbReference>
<dbReference type="RefSeq" id="WP_007468704.1">
    <property type="nucleotide sequence ID" value="NZ_KI391954.1"/>
</dbReference>
<dbReference type="InterPro" id="IPR014995">
    <property type="entry name" value="DUF1844"/>
</dbReference>
<name>E5XNS9_SEGRC</name>
<dbReference type="STRING" id="679197.HMPREF9336_01150"/>
<sequence>MSPETPAGNASGQIVRELAGIPAAEVISNAIILLMSAAAEKLGLADPDPASSENVDLDEARKLITALAGLVQAATPDLGLHGKPIRDGLRGLQAAFREASAFPDAPGEGPGEKLV</sequence>
<evidence type="ECO:0008006" key="3">
    <source>
        <dbReference type="Google" id="ProtNLM"/>
    </source>
</evidence>
<keyword evidence="2" id="KW-1185">Reference proteome</keyword>
<protein>
    <recommendedName>
        <fullName evidence="3">DUF1844 domain-containing protein</fullName>
    </recommendedName>
</protein>
<dbReference type="OrthoDB" id="8481050at2"/>
<comment type="caution">
    <text evidence="1">The sequence shown here is derived from an EMBL/GenBank/DDBJ whole genome shotgun (WGS) entry which is preliminary data.</text>
</comment>
<dbReference type="HOGENOM" id="CLU_130960_0_0_11"/>
<dbReference type="AlphaFoldDB" id="E5XNS9"/>